<dbReference type="PANTHER" id="PTHR14068:SF0">
    <property type="entry name" value="EUKARYOTIC TRANSLATION INITIATION FACTOR 3 SUBUNIT B"/>
    <property type="match status" value="1"/>
</dbReference>
<dbReference type="EMBL" id="JARAKH010001347">
    <property type="protein sequence ID" value="KAK8373118.1"/>
    <property type="molecule type" value="Genomic_DNA"/>
</dbReference>
<dbReference type="InterPro" id="IPR011400">
    <property type="entry name" value="EIF3B"/>
</dbReference>
<evidence type="ECO:0000256" key="1">
    <source>
        <dbReference type="ARBA" id="ARBA00022490"/>
    </source>
</evidence>
<dbReference type="PANTHER" id="PTHR14068">
    <property type="entry name" value="EUKARYOTIC TRANSLATION INITIATION FACTOR 3 EIF3 -RELATED"/>
    <property type="match status" value="1"/>
</dbReference>
<feature type="domain" description="RRM" evidence="5">
    <location>
        <begin position="4"/>
        <end position="31"/>
    </location>
</feature>
<keyword evidence="3" id="KW-0694">RNA-binding</keyword>
<keyword evidence="2" id="KW-0396">Initiation factor</keyword>
<organism evidence="6 7">
    <name type="scientific">Scylla paramamosain</name>
    <name type="common">Mud crab</name>
    <dbReference type="NCBI Taxonomy" id="85552"/>
    <lineage>
        <taxon>Eukaryota</taxon>
        <taxon>Metazoa</taxon>
        <taxon>Ecdysozoa</taxon>
        <taxon>Arthropoda</taxon>
        <taxon>Crustacea</taxon>
        <taxon>Multicrustacea</taxon>
        <taxon>Malacostraca</taxon>
        <taxon>Eumalacostraca</taxon>
        <taxon>Eucarida</taxon>
        <taxon>Decapoda</taxon>
        <taxon>Pleocyemata</taxon>
        <taxon>Brachyura</taxon>
        <taxon>Eubrachyura</taxon>
        <taxon>Portunoidea</taxon>
        <taxon>Portunidae</taxon>
        <taxon>Portuninae</taxon>
        <taxon>Scylla</taxon>
    </lineage>
</organism>
<evidence type="ECO:0000313" key="6">
    <source>
        <dbReference type="EMBL" id="KAK8373118.1"/>
    </source>
</evidence>
<keyword evidence="4" id="KW-0648">Protein biosynthesis</keyword>
<keyword evidence="1" id="KW-0963">Cytoplasm</keyword>
<protein>
    <recommendedName>
        <fullName evidence="5">RRM domain-containing protein</fullName>
    </recommendedName>
</protein>
<dbReference type="InterPro" id="IPR035979">
    <property type="entry name" value="RBD_domain_sf"/>
</dbReference>
<dbReference type="Gene3D" id="3.30.70.330">
    <property type="match status" value="1"/>
</dbReference>
<sequence length="72" mass="8667">MGDSGYIFVEFKDRAAAEEAVRQRNNYKLDKQHTFLCNLFTDFEKYDNIPEEFVTPVPEPYKFDWWANPARR</sequence>
<dbReference type="Pfam" id="PF00076">
    <property type="entry name" value="RRM_1"/>
    <property type="match status" value="1"/>
</dbReference>
<dbReference type="GO" id="GO:0005852">
    <property type="term" value="C:eukaryotic translation initiation factor 3 complex"/>
    <property type="evidence" value="ECO:0007669"/>
    <property type="project" value="InterPro"/>
</dbReference>
<accession>A0AAW0SDK0</accession>
<dbReference type="Proteomes" id="UP001487740">
    <property type="component" value="Unassembled WGS sequence"/>
</dbReference>
<dbReference type="AlphaFoldDB" id="A0AAW0SDK0"/>
<reference evidence="6 7" key="1">
    <citation type="submission" date="2023-03" db="EMBL/GenBank/DDBJ databases">
        <title>High-quality genome of Scylla paramamosain provides insights in environmental adaptation.</title>
        <authorList>
            <person name="Zhang L."/>
        </authorList>
    </citation>
    <scope>NUCLEOTIDE SEQUENCE [LARGE SCALE GENOMIC DNA]</scope>
    <source>
        <strain evidence="6">LZ_2023a</strain>
        <tissue evidence="6">Muscle</tissue>
    </source>
</reference>
<evidence type="ECO:0000256" key="4">
    <source>
        <dbReference type="ARBA" id="ARBA00022917"/>
    </source>
</evidence>
<evidence type="ECO:0000313" key="7">
    <source>
        <dbReference type="Proteomes" id="UP001487740"/>
    </source>
</evidence>
<dbReference type="GO" id="GO:0003743">
    <property type="term" value="F:translation initiation factor activity"/>
    <property type="evidence" value="ECO:0007669"/>
    <property type="project" value="UniProtKB-KW"/>
</dbReference>
<dbReference type="InterPro" id="IPR012677">
    <property type="entry name" value="Nucleotide-bd_a/b_plait_sf"/>
</dbReference>
<proteinExistence type="predicted"/>
<evidence type="ECO:0000256" key="3">
    <source>
        <dbReference type="ARBA" id="ARBA00022884"/>
    </source>
</evidence>
<evidence type="ECO:0000259" key="5">
    <source>
        <dbReference type="Pfam" id="PF00076"/>
    </source>
</evidence>
<gene>
    <name evidence="6" type="ORF">O3P69_012462</name>
</gene>
<comment type="caution">
    <text evidence="6">The sequence shown here is derived from an EMBL/GenBank/DDBJ whole genome shotgun (WGS) entry which is preliminary data.</text>
</comment>
<evidence type="ECO:0000256" key="2">
    <source>
        <dbReference type="ARBA" id="ARBA00022540"/>
    </source>
</evidence>
<dbReference type="InterPro" id="IPR000504">
    <property type="entry name" value="RRM_dom"/>
</dbReference>
<keyword evidence="7" id="KW-1185">Reference proteome</keyword>
<dbReference type="GO" id="GO:0003723">
    <property type="term" value="F:RNA binding"/>
    <property type="evidence" value="ECO:0007669"/>
    <property type="project" value="UniProtKB-KW"/>
</dbReference>
<dbReference type="GO" id="GO:0031369">
    <property type="term" value="F:translation initiation factor binding"/>
    <property type="evidence" value="ECO:0007669"/>
    <property type="project" value="InterPro"/>
</dbReference>
<dbReference type="SUPFAM" id="SSF54928">
    <property type="entry name" value="RNA-binding domain, RBD"/>
    <property type="match status" value="1"/>
</dbReference>
<name>A0AAW0SDK0_SCYPA</name>